<evidence type="ECO:0000256" key="2">
    <source>
        <dbReference type="SAM" id="MobiDB-lite"/>
    </source>
</evidence>
<dbReference type="InterPro" id="IPR011989">
    <property type="entry name" value="ARM-like"/>
</dbReference>
<dbReference type="PROSITE" id="PS50176">
    <property type="entry name" value="ARM_REPEAT"/>
    <property type="match status" value="3"/>
</dbReference>
<dbReference type="PANTHER" id="PTHR46241:SF1">
    <property type="entry name" value="OUTER DYNEIN ARM-DOCKING COMPLEX SUBUNIT 2"/>
    <property type="match status" value="1"/>
</dbReference>
<protein>
    <submittedName>
        <fullName evidence="3">ARMC4 protein</fullName>
    </submittedName>
</protein>
<dbReference type="SMART" id="SM00185">
    <property type="entry name" value="ARM"/>
    <property type="match status" value="12"/>
</dbReference>
<reference evidence="3 4" key="1">
    <citation type="submission" date="2019-09" db="EMBL/GenBank/DDBJ databases">
        <title>Bird 10,000 Genomes (B10K) Project - Family phase.</title>
        <authorList>
            <person name="Zhang G."/>
        </authorList>
    </citation>
    <scope>NUCLEOTIDE SEQUENCE [LARGE SCALE GENOMIC DNA]</scope>
    <source>
        <strain evidence="3">B10K-DU-029-32</strain>
        <tissue evidence="3">Liver or heart</tissue>
    </source>
</reference>
<feature type="repeat" description="ARM" evidence="1">
    <location>
        <begin position="862"/>
        <end position="904"/>
    </location>
</feature>
<dbReference type="Pfam" id="PF00514">
    <property type="entry name" value="Arm"/>
    <property type="match status" value="2"/>
</dbReference>
<dbReference type="InterPro" id="IPR016024">
    <property type="entry name" value="ARM-type_fold"/>
</dbReference>
<feature type="repeat" description="ARM" evidence="1">
    <location>
        <begin position="563"/>
        <end position="614"/>
    </location>
</feature>
<name>A0A7K8H697_ORTSP</name>
<dbReference type="Pfam" id="PF13646">
    <property type="entry name" value="HEAT_2"/>
    <property type="match status" value="1"/>
</dbReference>
<feature type="repeat" description="ARM" evidence="1">
    <location>
        <begin position="522"/>
        <end position="564"/>
    </location>
</feature>
<feature type="compositionally biased region" description="Basic residues" evidence="2">
    <location>
        <begin position="388"/>
        <end position="398"/>
    </location>
</feature>
<dbReference type="InterPro" id="IPR000225">
    <property type="entry name" value="Armadillo"/>
</dbReference>
<dbReference type="Proteomes" id="UP000526602">
    <property type="component" value="Unassembled WGS sequence"/>
</dbReference>
<feature type="region of interest" description="Disordered" evidence="2">
    <location>
        <begin position="352"/>
        <end position="433"/>
    </location>
</feature>
<evidence type="ECO:0000313" key="3">
    <source>
        <dbReference type="EMBL" id="NXC11330.1"/>
    </source>
</evidence>
<proteinExistence type="predicted"/>
<dbReference type="PANTHER" id="PTHR46241">
    <property type="entry name" value="ARMADILLO REPEAT-CONTAINING PROTEIN 4 ARMC4"/>
    <property type="match status" value="1"/>
</dbReference>
<dbReference type="EMBL" id="VZTJ01006620">
    <property type="protein sequence ID" value="NXC11330.1"/>
    <property type="molecule type" value="Genomic_DNA"/>
</dbReference>
<evidence type="ECO:0000313" key="4">
    <source>
        <dbReference type="Proteomes" id="UP000526602"/>
    </source>
</evidence>
<comment type="caution">
    <text evidence="3">The sequence shown here is derived from an EMBL/GenBank/DDBJ whole genome shotgun (WGS) entry which is preliminary data.</text>
</comment>
<sequence>MGVALARAAQWTAAGSGTGTLEITPLNESLLNQIIKFAEDFSTKHPQEAAFVFREPLEWKTQLDSSAFGEGYEINETTVQSEARGKDGQPLLILSASTLRVRSFDQLSRLLRIAMEKKLKEAQACLEANRDPIVKILGPEYGTVAGEDKSILHLFDKVKKESDLETELKMKIVLLLHQLDLQLLNSSLKQISQDVRLNPAAVNNEVNLLKNFSGQGEDSVLESVEYTSDYMFSNGCRAPPWRQVHGEICYLVIKPHDTDPLYITCSTAGVFLNGGQLKGNDIDYERKSDLYKDIVTFLREKSPRFVENMTKQEYSFFKEPAPEKNYQHVEGAEVSGQSQSIRHFTEKTVCEKVKSSSAERTSSGQISDKASKKDSGEEEKSSTVPLTTKKKASGKSKTVKIDRTSKCLEDAGESSSGSDEDEQPVRRQEGNTDLSPEYWGIQKLAKYVKGGDPTATVIALCSMRDFNLSQETCQLAIKDTGCLEVLINLLDTEEIKCQTGSLKILKEISQNILIRHAIADLGGLEIIVKILDSPDTDLKCLAAETIANVARFKRARKIVRQHGGIKKLVKLLESISVGSSYQAKDTETARCGALALWSCSKSTKNKKAIRKAGGIPLLARWLKCSHTDILTPIVGTLQECASEPSYRLAIRTEGMIENLVKNLSSEHEELQMHCASAIFKCAEDEETRDLVRKHEGLQPLSVLLDKSENKQLLAAVTGAIWKCAISRENVLKFQEYKTVETLVTLLTNQPEEVVINVIGALGECCQEQENRGTIRRCGGIAPIVKLLTTTDQALLVNVNKAVGACAMEPENMVIIDSLDGVRLLWSLLKNPNPDVQASAAWALCPCIENAKNSGEMVRSFVGGLELIVNLLKSKDKEVLTSVCAAIANIAKDEENLAVMTDHGVVPLLSKLANTNNNKLRCHLAEAIACCCKWGRNRIAFGEAKAVAPLVRYLKSKDPLVHRATAQALQQLSEDPSSCVLMHENGVVKPLLAMVGSTDDTLQEAAAGCIANIRRLALATEKAKY</sequence>
<gene>
    <name evidence="3" type="primary">Armc4</name>
    <name evidence="3" type="ORF">ORTSPA_R14837</name>
</gene>
<feature type="non-terminal residue" evidence="3">
    <location>
        <position position="1"/>
    </location>
</feature>
<feature type="compositionally biased region" description="Polar residues" evidence="2">
    <location>
        <begin position="355"/>
        <end position="366"/>
    </location>
</feature>
<organism evidence="3 4">
    <name type="scientific">Orthonyx spaldingii</name>
    <name type="common">Chowchilla</name>
    <dbReference type="NCBI Taxonomy" id="38397"/>
    <lineage>
        <taxon>Eukaryota</taxon>
        <taxon>Metazoa</taxon>
        <taxon>Chordata</taxon>
        <taxon>Craniata</taxon>
        <taxon>Vertebrata</taxon>
        <taxon>Euteleostomi</taxon>
        <taxon>Archelosauria</taxon>
        <taxon>Archosauria</taxon>
        <taxon>Dinosauria</taxon>
        <taxon>Saurischia</taxon>
        <taxon>Theropoda</taxon>
        <taxon>Coelurosauria</taxon>
        <taxon>Aves</taxon>
        <taxon>Neognathae</taxon>
        <taxon>Neoaves</taxon>
        <taxon>Telluraves</taxon>
        <taxon>Australaves</taxon>
        <taxon>Passeriformes</taxon>
        <taxon>Corvoidea</taxon>
        <taxon>Orthonychidae</taxon>
        <taxon>Orthonyx</taxon>
    </lineage>
</organism>
<feature type="compositionally biased region" description="Basic and acidic residues" evidence="2">
    <location>
        <begin position="399"/>
        <end position="409"/>
    </location>
</feature>
<feature type="compositionally biased region" description="Basic and acidic residues" evidence="2">
    <location>
        <begin position="369"/>
        <end position="381"/>
    </location>
</feature>
<dbReference type="AlphaFoldDB" id="A0A7K8H697"/>
<dbReference type="Gene3D" id="1.25.10.10">
    <property type="entry name" value="Leucine-rich Repeat Variant"/>
    <property type="match status" value="3"/>
</dbReference>
<keyword evidence="4" id="KW-1185">Reference proteome</keyword>
<feature type="non-terminal residue" evidence="3">
    <location>
        <position position="1024"/>
    </location>
</feature>
<evidence type="ECO:0000256" key="1">
    <source>
        <dbReference type="PROSITE-ProRule" id="PRU00259"/>
    </source>
</evidence>
<accession>A0A7K8H697</accession>
<dbReference type="SUPFAM" id="SSF48371">
    <property type="entry name" value="ARM repeat"/>
    <property type="match status" value="2"/>
</dbReference>